<dbReference type="Gene3D" id="1.10.10.10">
    <property type="entry name" value="Winged helix-like DNA-binding domain superfamily/Winged helix DNA-binding domain"/>
    <property type="match status" value="1"/>
</dbReference>
<dbReference type="InterPro" id="IPR005471">
    <property type="entry name" value="Tscrpt_reg_IclR_N"/>
</dbReference>
<feature type="domain" description="IclR-ED" evidence="5">
    <location>
        <begin position="71"/>
        <end position="254"/>
    </location>
</feature>
<dbReference type="Pfam" id="PF09339">
    <property type="entry name" value="HTH_IclR"/>
    <property type="match status" value="1"/>
</dbReference>
<dbReference type="KEGG" id="cof:FOZ74_13585"/>
<dbReference type="SUPFAM" id="SSF55781">
    <property type="entry name" value="GAF domain-like"/>
    <property type="match status" value="1"/>
</dbReference>
<dbReference type="GO" id="GO:0045892">
    <property type="term" value="P:negative regulation of DNA-templated transcription"/>
    <property type="evidence" value="ECO:0007669"/>
    <property type="project" value="TreeGrafter"/>
</dbReference>
<protein>
    <submittedName>
        <fullName evidence="6">IclR family transcriptional regulator</fullName>
    </submittedName>
</protein>
<evidence type="ECO:0000256" key="2">
    <source>
        <dbReference type="ARBA" id="ARBA00023125"/>
    </source>
</evidence>
<dbReference type="PANTHER" id="PTHR30136:SF24">
    <property type="entry name" value="HTH-TYPE TRANSCRIPTIONAL REPRESSOR ALLR"/>
    <property type="match status" value="1"/>
</dbReference>
<dbReference type="EMBL" id="CP042344">
    <property type="protein sequence ID" value="QEA13971.1"/>
    <property type="molecule type" value="Genomic_DNA"/>
</dbReference>
<accession>A0A5B8RWN9</accession>
<dbReference type="InterPro" id="IPR050707">
    <property type="entry name" value="HTH_MetabolicPath_Reg"/>
</dbReference>
<dbReference type="InterPro" id="IPR036388">
    <property type="entry name" value="WH-like_DNA-bd_sf"/>
</dbReference>
<gene>
    <name evidence="6" type="ORF">FOZ74_13585</name>
</gene>
<keyword evidence="2" id="KW-0238">DNA-binding</keyword>
<dbReference type="InterPro" id="IPR029016">
    <property type="entry name" value="GAF-like_dom_sf"/>
</dbReference>
<dbReference type="GO" id="GO:0003677">
    <property type="term" value="F:DNA binding"/>
    <property type="evidence" value="ECO:0007669"/>
    <property type="project" value="UniProtKB-KW"/>
</dbReference>
<sequence length="254" mass="27698">MNDDSAASRPLLRPFELLEALAGAARPLTTAELVALLGWPKPSVHRLLVQLEAAELLRREPGSHRFTLAPRLLQLADSVQAASIPQGVRHAVLRQLVAQVGESCNLTALSGAQVHYLDRVESAFPLQMELRPGTRVPLHCSASGKLFLASLTPGRREQMLRTLPLTRYTATTLTERKALEAELAGIARQDYALDAEEFVQGLVCVAVPVRIPTQKAVRCALALQAPVARMSLEQALQHLPHLRQAATALARTWS</sequence>
<keyword evidence="1" id="KW-0805">Transcription regulation</keyword>
<name>A0A5B8RWN9_9BURK</name>
<dbReference type="OrthoDB" id="13103at2"/>
<dbReference type="AlphaFoldDB" id="A0A5B8RWN9"/>
<evidence type="ECO:0000313" key="6">
    <source>
        <dbReference type="EMBL" id="QEA13971.1"/>
    </source>
</evidence>
<keyword evidence="7" id="KW-1185">Reference proteome</keyword>
<proteinExistence type="predicted"/>
<dbReference type="SUPFAM" id="SSF46785">
    <property type="entry name" value="Winged helix' DNA-binding domain"/>
    <property type="match status" value="1"/>
</dbReference>
<dbReference type="GO" id="GO:0003700">
    <property type="term" value="F:DNA-binding transcription factor activity"/>
    <property type="evidence" value="ECO:0007669"/>
    <property type="project" value="TreeGrafter"/>
</dbReference>
<dbReference type="PROSITE" id="PS51077">
    <property type="entry name" value="HTH_ICLR"/>
    <property type="match status" value="1"/>
</dbReference>
<dbReference type="InterPro" id="IPR014757">
    <property type="entry name" value="Tscrpt_reg_IclR_C"/>
</dbReference>
<evidence type="ECO:0000259" key="4">
    <source>
        <dbReference type="PROSITE" id="PS51077"/>
    </source>
</evidence>
<dbReference type="SMART" id="SM00346">
    <property type="entry name" value="HTH_ICLR"/>
    <property type="match status" value="1"/>
</dbReference>
<evidence type="ECO:0000259" key="5">
    <source>
        <dbReference type="PROSITE" id="PS51078"/>
    </source>
</evidence>
<evidence type="ECO:0000256" key="1">
    <source>
        <dbReference type="ARBA" id="ARBA00023015"/>
    </source>
</evidence>
<dbReference type="PROSITE" id="PS51078">
    <property type="entry name" value="ICLR_ED"/>
    <property type="match status" value="1"/>
</dbReference>
<dbReference type="Proteomes" id="UP000321199">
    <property type="component" value="Chromosome"/>
</dbReference>
<evidence type="ECO:0000256" key="3">
    <source>
        <dbReference type="ARBA" id="ARBA00023163"/>
    </source>
</evidence>
<dbReference type="InterPro" id="IPR036390">
    <property type="entry name" value="WH_DNA-bd_sf"/>
</dbReference>
<reference evidence="6 7" key="1">
    <citation type="submission" date="2019-07" db="EMBL/GenBank/DDBJ databases">
        <title>Complete genome sequence of Comamonas sp. NLF 7-7 isolated from livestock.</title>
        <authorList>
            <person name="Kim D.H."/>
            <person name="Kim J.G."/>
        </authorList>
    </citation>
    <scope>NUCLEOTIDE SEQUENCE [LARGE SCALE GENOMIC DNA]</scope>
    <source>
        <strain evidence="6 7">NLF 7-7</strain>
    </source>
</reference>
<organism evidence="6 7">
    <name type="scientific">Comamonas flocculans</name>
    <dbReference type="NCBI Taxonomy" id="2597701"/>
    <lineage>
        <taxon>Bacteria</taxon>
        <taxon>Pseudomonadati</taxon>
        <taxon>Pseudomonadota</taxon>
        <taxon>Betaproteobacteria</taxon>
        <taxon>Burkholderiales</taxon>
        <taxon>Comamonadaceae</taxon>
        <taxon>Comamonas</taxon>
    </lineage>
</organism>
<keyword evidence="3" id="KW-0804">Transcription</keyword>
<evidence type="ECO:0000313" key="7">
    <source>
        <dbReference type="Proteomes" id="UP000321199"/>
    </source>
</evidence>
<dbReference type="Pfam" id="PF01614">
    <property type="entry name" value="IclR_C"/>
    <property type="match status" value="1"/>
</dbReference>
<feature type="domain" description="HTH iclR-type" evidence="4">
    <location>
        <begin position="8"/>
        <end position="70"/>
    </location>
</feature>
<dbReference type="RefSeq" id="WP_146913553.1">
    <property type="nucleotide sequence ID" value="NZ_CP042344.1"/>
</dbReference>
<dbReference type="Gene3D" id="3.30.450.40">
    <property type="match status" value="1"/>
</dbReference>
<dbReference type="PANTHER" id="PTHR30136">
    <property type="entry name" value="HELIX-TURN-HELIX TRANSCRIPTIONAL REGULATOR, ICLR FAMILY"/>
    <property type="match status" value="1"/>
</dbReference>